<dbReference type="EMBL" id="JAVRRD010000010">
    <property type="protein sequence ID" value="KAK5054710.1"/>
    <property type="molecule type" value="Genomic_DNA"/>
</dbReference>
<dbReference type="AlphaFoldDB" id="A0AAV9ND19"/>
<sequence>MAPQTNGEVFGETKETKYESPESVLPGKSVQQIKELIDSVKILSAGDSFKYADGLFNEMTRLRQAAKVNEDEVENLQSQLQQSKAKSLIAHEEFFESHQETMQRIKGEKNELQVKLDRAEKELESQEKLNKKQSEVRRELQLEIASLSNKNQSLQESISRTQSKVKELESKSAVKESTILQLQQKLEQKEVIISNTEGSTKALEREKIDLKNQLDDTSRKLRALMDFCYPLSSESRDEVLGIRAWTTLKQVPEATYATPVPYSNTRAAKQMRTFLVMAILARSLTNHIFTPTYIVEEESELRDLLFEISDNARKEFLRGMIMSLFERKQREIATQRVSMVVREVLSPVEDLLGLDAAQKFGRELKSKIQEAEDIWWGLQRHKSHFEAEVKWETESWECQSIQFSNDSDQMSSRGVNVEAFDTDEVVLTLFPRIFVADGSRDVPIFPGVVIQKSQTASAEEEINQIAASSPVEVKPGRTHRSVRSRRTTTNGSGKNAREEGKAPFLGSSG</sequence>
<evidence type="ECO:0000313" key="4">
    <source>
        <dbReference type="Proteomes" id="UP001358417"/>
    </source>
</evidence>
<reference evidence="3 4" key="1">
    <citation type="submission" date="2023-08" db="EMBL/GenBank/DDBJ databases">
        <title>Black Yeasts Isolated from many extreme environments.</title>
        <authorList>
            <person name="Coleine C."/>
            <person name="Stajich J.E."/>
            <person name="Selbmann L."/>
        </authorList>
    </citation>
    <scope>NUCLEOTIDE SEQUENCE [LARGE SCALE GENOMIC DNA]</scope>
    <source>
        <strain evidence="3 4">CCFEE 5792</strain>
    </source>
</reference>
<keyword evidence="4" id="KW-1185">Reference proteome</keyword>
<feature type="compositionally biased region" description="Basic residues" evidence="2">
    <location>
        <begin position="476"/>
        <end position="486"/>
    </location>
</feature>
<keyword evidence="1" id="KW-0175">Coiled coil</keyword>
<dbReference type="RefSeq" id="XP_064707483.1">
    <property type="nucleotide sequence ID" value="XM_064845225.1"/>
</dbReference>
<proteinExistence type="predicted"/>
<gene>
    <name evidence="3" type="ORF">LTR84_001602</name>
</gene>
<protein>
    <submittedName>
        <fullName evidence="3">Uncharacterized protein</fullName>
    </submittedName>
</protein>
<evidence type="ECO:0000313" key="3">
    <source>
        <dbReference type="EMBL" id="KAK5054710.1"/>
    </source>
</evidence>
<accession>A0AAV9ND19</accession>
<evidence type="ECO:0000256" key="2">
    <source>
        <dbReference type="SAM" id="MobiDB-lite"/>
    </source>
</evidence>
<name>A0AAV9ND19_9EURO</name>
<dbReference type="Proteomes" id="UP001358417">
    <property type="component" value="Unassembled WGS sequence"/>
</dbReference>
<comment type="caution">
    <text evidence="3">The sequence shown here is derived from an EMBL/GenBank/DDBJ whole genome shotgun (WGS) entry which is preliminary data.</text>
</comment>
<evidence type="ECO:0000256" key="1">
    <source>
        <dbReference type="SAM" id="Coils"/>
    </source>
</evidence>
<organism evidence="3 4">
    <name type="scientific">Exophiala bonariae</name>
    <dbReference type="NCBI Taxonomy" id="1690606"/>
    <lineage>
        <taxon>Eukaryota</taxon>
        <taxon>Fungi</taxon>
        <taxon>Dikarya</taxon>
        <taxon>Ascomycota</taxon>
        <taxon>Pezizomycotina</taxon>
        <taxon>Eurotiomycetes</taxon>
        <taxon>Chaetothyriomycetidae</taxon>
        <taxon>Chaetothyriales</taxon>
        <taxon>Herpotrichiellaceae</taxon>
        <taxon>Exophiala</taxon>
    </lineage>
</organism>
<feature type="region of interest" description="Disordered" evidence="2">
    <location>
        <begin position="1"/>
        <end position="25"/>
    </location>
</feature>
<feature type="region of interest" description="Disordered" evidence="2">
    <location>
        <begin position="466"/>
        <end position="509"/>
    </location>
</feature>
<feature type="coiled-coil region" evidence="1">
    <location>
        <begin position="59"/>
        <end position="220"/>
    </location>
</feature>
<dbReference type="GeneID" id="89969822"/>
<feature type="compositionally biased region" description="Basic and acidic residues" evidence="2">
    <location>
        <begin position="11"/>
        <end position="20"/>
    </location>
</feature>